<evidence type="ECO:0000313" key="3">
    <source>
        <dbReference type="Proteomes" id="UP000229901"/>
    </source>
</evidence>
<feature type="compositionally biased region" description="Basic and acidic residues" evidence="1">
    <location>
        <begin position="111"/>
        <end position="124"/>
    </location>
</feature>
<dbReference type="AlphaFoldDB" id="A0A2H0V5T6"/>
<name>A0A2H0V5T6_9BACT</name>
<proteinExistence type="predicted"/>
<protein>
    <submittedName>
        <fullName evidence="2">Uncharacterized protein</fullName>
    </submittedName>
</protein>
<evidence type="ECO:0000256" key="1">
    <source>
        <dbReference type="SAM" id="MobiDB-lite"/>
    </source>
</evidence>
<gene>
    <name evidence="2" type="ORF">COT97_01260</name>
</gene>
<accession>A0A2H0V5T6</accession>
<sequence length="124" mass="13777">MSEPFDQKKHPEALPGEDWIGNIGNHPSEVNEYQRSGFRVGQVAYDNTGKPIKGMRPIFKSQKLGLNLGDPGFRYNQNQFSVLIKKALADSLAKTTTPQISGGDRSANFSRIRDKAAKKISDKQ</sequence>
<feature type="region of interest" description="Disordered" evidence="1">
    <location>
        <begin position="1"/>
        <end position="27"/>
    </location>
</feature>
<dbReference type="EMBL" id="PFAP01000005">
    <property type="protein sequence ID" value="PIR94466.1"/>
    <property type="molecule type" value="Genomic_DNA"/>
</dbReference>
<reference evidence="3" key="1">
    <citation type="submission" date="2017-09" db="EMBL/GenBank/DDBJ databases">
        <title>Depth-based differentiation of microbial function through sediment-hosted aquifers and enrichment of novel symbionts in the deep terrestrial subsurface.</title>
        <authorList>
            <person name="Probst A.J."/>
            <person name="Ladd B."/>
            <person name="Jarett J.K."/>
            <person name="Geller-Mcgrath D.E."/>
            <person name="Sieber C.M.K."/>
            <person name="Emerson J.B."/>
            <person name="Anantharaman K."/>
            <person name="Thomas B.C."/>
            <person name="Malmstrom R."/>
            <person name="Stieglmeier M."/>
            <person name="Klingl A."/>
            <person name="Woyke T."/>
            <person name="Ryan C.M."/>
            <person name="Banfield J.F."/>
        </authorList>
    </citation>
    <scope>NUCLEOTIDE SEQUENCE [LARGE SCALE GENOMIC DNA]</scope>
</reference>
<dbReference type="Proteomes" id="UP000229901">
    <property type="component" value="Unassembled WGS sequence"/>
</dbReference>
<feature type="region of interest" description="Disordered" evidence="1">
    <location>
        <begin position="95"/>
        <end position="124"/>
    </location>
</feature>
<feature type="compositionally biased region" description="Basic and acidic residues" evidence="1">
    <location>
        <begin position="1"/>
        <end position="12"/>
    </location>
</feature>
<evidence type="ECO:0000313" key="2">
    <source>
        <dbReference type="EMBL" id="PIR94466.1"/>
    </source>
</evidence>
<comment type="caution">
    <text evidence="2">The sequence shown here is derived from an EMBL/GenBank/DDBJ whole genome shotgun (WGS) entry which is preliminary data.</text>
</comment>
<organism evidence="2 3">
    <name type="scientific">Candidatus Falkowbacteria bacterium CG10_big_fil_rev_8_21_14_0_10_39_11</name>
    <dbReference type="NCBI Taxonomy" id="1974565"/>
    <lineage>
        <taxon>Bacteria</taxon>
        <taxon>Candidatus Falkowiibacteriota</taxon>
    </lineage>
</organism>